<dbReference type="HAMAP" id="MF_00406">
    <property type="entry name" value="FabZ"/>
    <property type="match status" value="1"/>
</dbReference>
<dbReference type="InterPro" id="IPR013114">
    <property type="entry name" value="FabA_FabZ"/>
</dbReference>
<keyword evidence="11" id="KW-1185">Reference proteome</keyword>
<dbReference type="NCBIfam" id="TIGR01750">
    <property type="entry name" value="fabZ"/>
    <property type="match status" value="1"/>
</dbReference>
<evidence type="ECO:0000256" key="8">
    <source>
        <dbReference type="ARBA" id="ARBA00025049"/>
    </source>
</evidence>
<keyword evidence="4 9" id="KW-0444">Lipid biosynthesis</keyword>
<evidence type="ECO:0000256" key="7">
    <source>
        <dbReference type="ARBA" id="ARBA00023239"/>
    </source>
</evidence>
<dbReference type="GO" id="GO:0009245">
    <property type="term" value="P:lipid A biosynthetic process"/>
    <property type="evidence" value="ECO:0007669"/>
    <property type="project" value="UniProtKB-UniRule"/>
</dbReference>
<evidence type="ECO:0000256" key="2">
    <source>
        <dbReference type="ARBA" id="ARBA00009174"/>
    </source>
</evidence>
<dbReference type="FunFam" id="3.10.129.10:FF:000001">
    <property type="entry name" value="3-hydroxyacyl-[acyl-carrier-protein] dehydratase FabZ"/>
    <property type="match status" value="1"/>
</dbReference>
<comment type="similarity">
    <text evidence="2 9">Belongs to the thioester dehydratase family. FabZ subfamily.</text>
</comment>
<keyword evidence="5 9" id="KW-0441">Lipid A biosynthesis</keyword>
<comment type="catalytic activity">
    <reaction evidence="9">
        <text>a (3R)-hydroxyacyl-[ACP] = a (2E)-enoyl-[ACP] + H2O</text>
        <dbReference type="Rhea" id="RHEA:13097"/>
        <dbReference type="Rhea" id="RHEA-COMP:9925"/>
        <dbReference type="Rhea" id="RHEA-COMP:9945"/>
        <dbReference type="ChEBI" id="CHEBI:15377"/>
        <dbReference type="ChEBI" id="CHEBI:78784"/>
        <dbReference type="ChEBI" id="CHEBI:78827"/>
        <dbReference type="EC" id="4.2.1.59"/>
    </reaction>
</comment>
<dbReference type="Proteomes" id="UP000295765">
    <property type="component" value="Unassembled WGS sequence"/>
</dbReference>
<dbReference type="GO" id="GO:0006633">
    <property type="term" value="P:fatty acid biosynthetic process"/>
    <property type="evidence" value="ECO:0007669"/>
    <property type="project" value="UniProtKB-UniRule"/>
</dbReference>
<name>A0A4R2LUX3_9GAMM</name>
<evidence type="ECO:0000313" key="10">
    <source>
        <dbReference type="EMBL" id="TCO83720.1"/>
    </source>
</evidence>
<dbReference type="OrthoDB" id="9772788at2"/>
<gene>
    <name evidence="9" type="primary">fabZ</name>
    <name evidence="10" type="ORF">EV699_101104</name>
</gene>
<dbReference type="NCBIfam" id="NF000582">
    <property type="entry name" value="PRK00006.1"/>
    <property type="match status" value="1"/>
</dbReference>
<dbReference type="CDD" id="cd01288">
    <property type="entry name" value="FabZ"/>
    <property type="match status" value="1"/>
</dbReference>
<reference evidence="10 11" key="1">
    <citation type="submission" date="2019-03" db="EMBL/GenBank/DDBJ databases">
        <title>Genomic Encyclopedia of Type Strains, Phase IV (KMG-IV): sequencing the most valuable type-strain genomes for metagenomic binning, comparative biology and taxonomic classification.</title>
        <authorList>
            <person name="Goeker M."/>
        </authorList>
    </citation>
    <scope>NUCLEOTIDE SEQUENCE [LARGE SCALE GENOMIC DNA]</scope>
    <source>
        <strain evidence="10 11">DSM 25287</strain>
    </source>
</reference>
<evidence type="ECO:0000256" key="3">
    <source>
        <dbReference type="ARBA" id="ARBA00022490"/>
    </source>
</evidence>
<comment type="function">
    <text evidence="8 9">Involved in unsaturated fatty acids biosynthesis. Catalyzes the dehydration of short chain beta-hydroxyacyl-ACPs and long chain saturated and unsaturated beta-hydroxyacyl-ACPs.</text>
</comment>
<feature type="active site" evidence="9">
    <location>
        <position position="50"/>
    </location>
</feature>
<dbReference type="Gene3D" id="3.10.129.10">
    <property type="entry name" value="Hotdog Thioesterase"/>
    <property type="match status" value="1"/>
</dbReference>
<comment type="caution">
    <text evidence="10">The sequence shown here is derived from an EMBL/GenBank/DDBJ whole genome shotgun (WGS) entry which is preliminary data.</text>
</comment>
<dbReference type="Pfam" id="PF07977">
    <property type="entry name" value="FabA"/>
    <property type="match status" value="1"/>
</dbReference>
<evidence type="ECO:0000256" key="5">
    <source>
        <dbReference type="ARBA" id="ARBA00022556"/>
    </source>
</evidence>
<accession>A0A4R2LUX3</accession>
<dbReference type="AlphaFoldDB" id="A0A4R2LUX3"/>
<dbReference type="EMBL" id="SLWY01000001">
    <property type="protein sequence ID" value="TCO83720.1"/>
    <property type="molecule type" value="Genomic_DNA"/>
</dbReference>
<organism evidence="10 11">
    <name type="scientific">Plasticicumulans lactativorans</name>
    <dbReference type="NCBI Taxonomy" id="1133106"/>
    <lineage>
        <taxon>Bacteria</taxon>
        <taxon>Pseudomonadati</taxon>
        <taxon>Pseudomonadota</taxon>
        <taxon>Gammaproteobacteria</taxon>
        <taxon>Candidatus Competibacteraceae</taxon>
        <taxon>Plasticicumulans</taxon>
    </lineage>
</organism>
<keyword evidence="6 9" id="KW-0443">Lipid metabolism</keyword>
<dbReference type="PANTHER" id="PTHR30272">
    <property type="entry name" value="3-HYDROXYACYL-[ACYL-CARRIER-PROTEIN] DEHYDRATASE"/>
    <property type="match status" value="1"/>
</dbReference>
<dbReference type="InterPro" id="IPR029069">
    <property type="entry name" value="HotDog_dom_sf"/>
</dbReference>
<evidence type="ECO:0000313" key="11">
    <source>
        <dbReference type="Proteomes" id="UP000295765"/>
    </source>
</evidence>
<proteinExistence type="inferred from homology"/>
<protein>
    <recommendedName>
        <fullName evidence="9">3-hydroxyacyl-[acyl-carrier-protein] dehydratase FabZ</fullName>
        <ecNumber evidence="9">4.2.1.59</ecNumber>
    </recommendedName>
    <alternativeName>
        <fullName evidence="9">(3R)-hydroxymyristoyl-[acyl-carrier-protein] dehydratase</fullName>
        <shortName evidence="9">(3R)-hydroxymyristoyl-ACP dehydrase</shortName>
    </alternativeName>
    <alternativeName>
        <fullName evidence="9">Beta-hydroxyacyl-ACP dehydratase</fullName>
    </alternativeName>
</protein>
<evidence type="ECO:0000256" key="4">
    <source>
        <dbReference type="ARBA" id="ARBA00022516"/>
    </source>
</evidence>
<evidence type="ECO:0000256" key="9">
    <source>
        <dbReference type="HAMAP-Rule" id="MF_00406"/>
    </source>
</evidence>
<evidence type="ECO:0000256" key="6">
    <source>
        <dbReference type="ARBA" id="ARBA00023098"/>
    </source>
</evidence>
<dbReference type="InterPro" id="IPR010084">
    <property type="entry name" value="FabZ"/>
</dbReference>
<dbReference type="GO" id="GO:0019171">
    <property type="term" value="F:(3R)-hydroxyacyl-[acyl-carrier-protein] dehydratase activity"/>
    <property type="evidence" value="ECO:0007669"/>
    <property type="project" value="UniProtKB-EC"/>
</dbReference>
<dbReference type="EC" id="4.2.1.59" evidence="9"/>
<dbReference type="GO" id="GO:0016020">
    <property type="term" value="C:membrane"/>
    <property type="evidence" value="ECO:0007669"/>
    <property type="project" value="GOC"/>
</dbReference>
<dbReference type="PANTHER" id="PTHR30272:SF1">
    <property type="entry name" value="3-HYDROXYACYL-[ACYL-CARRIER-PROTEIN] DEHYDRATASE"/>
    <property type="match status" value="1"/>
</dbReference>
<dbReference type="GO" id="GO:0005737">
    <property type="term" value="C:cytoplasm"/>
    <property type="evidence" value="ECO:0007669"/>
    <property type="project" value="UniProtKB-SubCell"/>
</dbReference>
<sequence length="149" mass="16557">MEAMDISQVLKYLPHRYPFLLIDRVLACEPGVSLTGLKNVTFNEPFFLGHFPQRPVMPGVMILEALAQATGILAFLSSGEMPEEGSTYYFVGIDRARFKQPVGPGDQLLLEVKLLRTKRGIWMFGAEALVDGKVVCSAELMSTKREHGL</sequence>
<dbReference type="SUPFAM" id="SSF54637">
    <property type="entry name" value="Thioesterase/thiol ester dehydrase-isomerase"/>
    <property type="match status" value="1"/>
</dbReference>
<evidence type="ECO:0000256" key="1">
    <source>
        <dbReference type="ARBA" id="ARBA00004496"/>
    </source>
</evidence>
<keyword evidence="3 9" id="KW-0963">Cytoplasm</keyword>
<comment type="subcellular location">
    <subcellularLocation>
        <location evidence="1 9">Cytoplasm</location>
    </subcellularLocation>
</comment>
<keyword evidence="7 9" id="KW-0456">Lyase</keyword>